<dbReference type="PANTHER" id="PTHR14226">
    <property type="entry name" value="NEUROPATHY TARGET ESTERASE/SWISS CHEESE D.MELANOGASTER"/>
    <property type="match status" value="1"/>
</dbReference>
<keyword evidence="5" id="KW-1133">Transmembrane helix</keyword>
<feature type="active site" description="Nucleophile" evidence="4">
    <location>
        <position position="45"/>
    </location>
</feature>
<feature type="short sequence motif" description="DGA/G" evidence="4">
    <location>
        <begin position="242"/>
        <end position="244"/>
    </location>
</feature>
<evidence type="ECO:0000313" key="8">
    <source>
        <dbReference type="Proteomes" id="UP001597508"/>
    </source>
</evidence>
<dbReference type="InterPro" id="IPR002641">
    <property type="entry name" value="PNPLA_dom"/>
</dbReference>
<keyword evidence="8" id="KW-1185">Reference proteome</keyword>
<gene>
    <name evidence="7" type="ORF">ACFSRZ_16210</name>
</gene>
<proteinExistence type="predicted"/>
<dbReference type="SUPFAM" id="SSF52151">
    <property type="entry name" value="FabD/lysophospholipase-like"/>
    <property type="match status" value="1"/>
</dbReference>
<protein>
    <submittedName>
        <fullName evidence="7">Patatin-like phospholipase family protein</fullName>
    </submittedName>
</protein>
<evidence type="ECO:0000256" key="1">
    <source>
        <dbReference type="ARBA" id="ARBA00022801"/>
    </source>
</evidence>
<dbReference type="InterPro" id="IPR016035">
    <property type="entry name" value="Acyl_Trfase/lysoPLipase"/>
</dbReference>
<dbReference type="Gene3D" id="3.40.1090.10">
    <property type="entry name" value="Cytosolic phospholipase A2 catalytic domain"/>
    <property type="match status" value="2"/>
</dbReference>
<evidence type="ECO:0000256" key="3">
    <source>
        <dbReference type="ARBA" id="ARBA00023098"/>
    </source>
</evidence>
<dbReference type="Proteomes" id="UP001597508">
    <property type="component" value="Unassembled WGS sequence"/>
</dbReference>
<dbReference type="RefSeq" id="WP_379667624.1">
    <property type="nucleotide sequence ID" value="NZ_JBHULH010000012.1"/>
</dbReference>
<keyword evidence="2 4" id="KW-0442">Lipid degradation</keyword>
<accession>A0ABW5LVX5</accession>
<dbReference type="PANTHER" id="PTHR14226:SF29">
    <property type="entry name" value="NEUROPATHY TARGET ESTERASE SWS"/>
    <property type="match status" value="1"/>
</dbReference>
<evidence type="ECO:0000256" key="2">
    <source>
        <dbReference type="ARBA" id="ARBA00022963"/>
    </source>
</evidence>
<feature type="transmembrane region" description="Helical" evidence="5">
    <location>
        <begin position="86"/>
        <end position="105"/>
    </location>
</feature>
<feature type="active site" description="Proton acceptor" evidence="4">
    <location>
        <position position="242"/>
    </location>
</feature>
<evidence type="ECO:0000256" key="5">
    <source>
        <dbReference type="SAM" id="Phobius"/>
    </source>
</evidence>
<keyword evidence="5" id="KW-0472">Membrane</keyword>
<evidence type="ECO:0000259" key="6">
    <source>
        <dbReference type="PROSITE" id="PS51635"/>
    </source>
</evidence>
<comment type="caution">
    <text evidence="7">The sequence shown here is derived from an EMBL/GenBank/DDBJ whole genome shotgun (WGS) entry which is preliminary data.</text>
</comment>
<keyword evidence="1 4" id="KW-0378">Hydrolase</keyword>
<keyword evidence="3 4" id="KW-0443">Lipid metabolism</keyword>
<organism evidence="7 8">
    <name type="scientific">Pseudotenacibaculum haliotis</name>
    <dbReference type="NCBI Taxonomy" id="1862138"/>
    <lineage>
        <taxon>Bacteria</taxon>
        <taxon>Pseudomonadati</taxon>
        <taxon>Bacteroidota</taxon>
        <taxon>Flavobacteriia</taxon>
        <taxon>Flavobacteriales</taxon>
        <taxon>Flavobacteriaceae</taxon>
        <taxon>Pseudotenacibaculum</taxon>
    </lineage>
</organism>
<feature type="domain" description="PNPLA" evidence="6">
    <location>
        <begin position="10"/>
        <end position="255"/>
    </location>
</feature>
<name>A0ABW5LVX5_9FLAO</name>
<dbReference type="EMBL" id="JBHULH010000012">
    <property type="protein sequence ID" value="MFD2568920.1"/>
    <property type="molecule type" value="Genomic_DNA"/>
</dbReference>
<evidence type="ECO:0000313" key="7">
    <source>
        <dbReference type="EMBL" id="MFD2568920.1"/>
    </source>
</evidence>
<comment type="caution">
    <text evidence="4">Lacks conserved residue(s) required for the propagation of feature annotation.</text>
</comment>
<evidence type="ECO:0000256" key="4">
    <source>
        <dbReference type="PROSITE-ProRule" id="PRU01161"/>
    </source>
</evidence>
<feature type="transmembrane region" description="Helical" evidence="5">
    <location>
        <begin position="111"/>
        <end position="131"/>
    </location>
</feature>
<dbReference type="Pfam" id="PF01734">
    <property type="entry name" value="Patatin"/>
    <property type="match status" value="1"/>
</dbReference>
<keyword evidence="5" id="KW-0812">Transmembrane</keyword>
<dbReference type="PROSITE" id="PS51635">
    <property type="entry name" value="PNPLA"/>
    <property type="match status" value="1"/>
</dbReference>
<dbReference type="InterPro" id="IPR050301">
    <property type="entry name" value="NTE"/>
</dbReference>
<reference evidence="8" key="1">
    <citation type="journal article" date="2019" name="Int. J. Syst. Evol. Microbiol.">
        <title>The Global Catalogue of Microorganisms (GCM) 10K type strain sequencing project: providing services to taxonomists for standard genome sequencing and annotation.</title>
        <authorList>
            <consortium name="The Broad Institute Genomics Platform"/>
            <consortium name="The Broad Institute Genome Sequencing Center for Infectious Disease"/>
            <person name="Wu L."/>
            <person name="Ma J."/>
        </authorList>
    </citation>
    <scope>NUCLEOTIDE SEQUENCE [LARGE SCALE GENOMIC DNA]</scope>
    <source>
        <strain evidence="8">KCTC 52127</strain>
    </source>
</reference>
<sequence length="432" mass="49273">MRKKNRLGLALSGGGYRAAIYHIGTLRALRKLKILDTIDVISTNSGGSITGACYSINHENFDHFESVLIAGVQKSVIGRVLKNPRFIIPLLIFIGIIIISIYLLFTNFAWLNIIIWPSFLILILLAQFEILPISKIIESIYDDLFFQKKTLKNLSKKFKTTINSTNLATGKIFQFSLEKMGDSKYEYRGELESITFKPERFPISRAVMASSCVPFAFTPVKISKHFYKNPKHFKEVKPRLVDGGVYDNQGIHKLTFQSSSSYCENVIVSDAGTELPFKESFRNVITLLIRTSNVFMARIKNFQMMRNLYRIPLKGESNVAYQSLGFDLEDSMKEFINMLKKGYLSNDVINGHSIPLEWIRNGKWEEIKEYISKKIDLKNLISQGCTNVELKIARSVGTNLVPLKQNQAKALIKHSEIITELQIKLYLPHILN</sequence>